<evidence type="ECO:0000313" key="2">
    <source>
        <dbReference type="EMBL" id="MFC6066086.1"/>
    </source>
</evidence>
<dbReference type="GO" id="GO:0016757">
    <property type="term" value="F:glycosyltransferase activity"/>
    <property type="evidence" value="ECO:0007669"/>
    <property type="project" value="UniProtKB-KW"/>
</dbReference>
<sequence length="217" mass="23363">MRFTDRRDAGRQLAQRLRQHLTAAGPDAPDGPLVLALPRGGVPVAAEIARELGAPLDVFIARKIGAPGQPELAVGALAGEDPPVFDRRALQFLGLAEDELAADVARERTELHRREDLYRGKRPELVLTGRTVILVDDGLATGMTATAALRNLRRRGPARVVLAVPVASPTTAAALGQEADDVVCLSRPPDFRAVGEWYEDFTQVSDEHVIESLRAAT</sequence>
<protein>
    <submittedName>
        <fullName evidence="2">Phosphoribosyltransferase</fullName>
    </submittedName>
</protein>
<name>A0ABW1MRL5_9ACTN</name>
<keyword evidence="3" id="KW-1185">Reference proteome</keyword>
<comment type="caution">
    <text evidence="2">The sequence shown here is derived from an EMBL/GenBank/DDBJ whole genome shotgun (WGS) entry which is preliminary data.</text>
</comment>
<dbReference type="RefSeq" id="WP_031054319.1">
    <property type="nucleotide sequence ID" value="NZ_JBHSPX010000008.1"/>
</dbReference>
<evidence type="ECO:0000259" key="1">
    <source>
        <dbReference type="Pfam" id="PF00156"/>
    </source>
</evidence>
<dbReference type="EMBL" id="JBHSPX010000008">
    <property type="protein sequence ID" value="MFC6066086.1"/>
    <property type="molecule type" value="Genomic_DNA"/>
</dbReference>
<dbReference type="Proteomes" id="UP001596139">
    <property type="component" value="Unassembled WGS sequence"/>
</dbReference>
<dbReference type="CDD" id="cd06223">
    <property type="entry name" value="PRTases_typeI"/>
    <property type="match status" value="1"/>
</dbReference>
<dbReference type="Gene3D" id="3.30.1310.20">
    <property type="entry name" value="PRTase-like"/>
    <property type="match status" value="1"/>
</dbReference>
<keyword evidence="2" id="KW-0808">Transferase</keyword>
<dbReference type="InterPro" id="IPR029057">
    <property type="entry name" value="PRTase-like"/>
</dbReference>
<dbReference type="Gene3D" id="3.40.50.2020">
    <property type="match status" value="1"/>
</dbReference>
<dbReference type="InterPro" id="IPR000836">
    <property type="entry name" value="PRTase_dom"/>
</dbReference>
<proteinExistence type="predicted"/>
<keyword evidence="2" id="KW-0328">Glycosyltransferase</keyword>
<dbReference type="Pfam" id="PF00156">
    <property type="entry name" value="Pribosyltran"/>
    <property type="match status" value="1"/>
</dbReference>
<accession>A0ABW1MRL5</accession>
<reference evidence="3" key="1">
    <citation type="journal article" date="2019" name="Int. J. Syst. Evol. Microbiol.">
        <title>The Global Catalogue of Microorganisms (GCM) 10K type strain sequencing project: providing services to taxonomists for standard genome sequencing and annotation.</title>
        <authorList>
            <consortium name="The Broad Institute Genomics Platform"/>
            <consortium name="The Broad Institute Genome Sequencing Center for Infectious Disease"/>
            <person name="Wu L."/>
            <person name="Ma J."/>
        </authorList>
    </citation>
    <scope>NUCLEOTIDE SEQUENCE [LARGE SCALE GENOMIC DNA]</scope>
    <source>
        <strain evidence="3">CGMCC 1.15180</strain>
    </source>
</reference>
<feature type="domain" description="Phosphoribosyltransferase" evidence="1">
    <location>
        <begin position="11"/>
        <end position="186"/>
    </location>
</feature>
<evidence type="ECO:0000313" key="3">
    <source>
        <dbReference type="Proteomes" id="UP001596139"/>
    </source>
</evidence>
<organism evidence="2 3">
    <name type="scientific">Streptomyces ochraceiscleroticus</name>
    <dbReference type="NCBI Taxonomy" id="47761"/>
    <lineage>
        <taxon>Bacteria</taxon>
        <taxon>Bacillati</taxon>
        <taxon>Actinomycetota</taxon>
        <taxon>Actinomycetes</taxon>
        <taxon>Kitasatosporales</taxon>
        <taxon>Streptomycetaceae</taxon>
        <taxon>Streptomyces</taxon>
    </lineage>
</organism>
<gene>
    <name evidence="2" type="ORF">ACFP4F_26590</name>
</gene>
<dbReference type="SUPFAM" id="SSF53271">
    <property type="entry name" value="PRTase-like"/>
    <property type="match status" value="1"/>
</dbReference>